<name>A0A482JSS0_9VIRU</name>
<organism evidence="1">
    <name type="scientific">Porcine associated porprismacovirus</name>
    <dbReference type="NCBI Taxonomy" id="2496634"/>
    <lineage>
        <taxon>Viruses</taxon>
        <taxon>Monodnaviria</taxon>
        <taxon>Shotokuvirae</taxon>
        <taxon>Cressdnaviricota</taxon>
        <taxon>Arfiviricetes</taxon>
        <taxon>Cremevirales</taxon>
        <taxon>Smacoviridae</taxon>
        <taxon>Porprismacovirus</taxon>
    </lineage>
</organism>
<accession>A0A482JSS0</accession>
<gene>
    <name evidence="1" type="primary">Rep</name>
</gene>
<sequence>MANKIYMITMPKNGRNKFLLKNLIEKNDLHKWAYGYEIGKSGYKHIQARIRCPFDFEYLQEYFGQAHIEEASDEWDYETKSGTYFTSEDWGDRLKQRYLPLKEVQNQAVMGLEATNDREVYVWYDEKGNAGKSWLCGHLWETGKAYVVDSDKGETIKKDVASEFIYHGWRPYVIIDLPRTAKWTDELYYAIEKIKDGLLKDPRYQSKTVNIHGVKVMVMCNSMPKLDKLSADRWVVFSGAGVPPNPPAIRTAGGLSRSS</sequence>
<protein>
    <submittedName>
        <fullName evidence="1">Replication associated protein</fullName>
    </submittedName>
</protein>
<dbReference type="EMBL" id="MH500325">
    <property type="protein sequence ID" value="QBP37129.1"/>
    <property type="molecule type" value="Genomic_DNA"/>
</dbReference>
<evidence type="ECO:0000313" key="1">
    <source>
        <dbReference type="EMBL" id="QBP37129.1"/>
    </source>
</evidence>
<reference evidence="1" key="1">
    <citation type="submission" date="2018-06" db="EMBL/GenBank/DDBJ databases">
        <title>CRESS-DNA (Smacoviridae) genomes identified in human, pigs, wild boar, rats and goat.</title>
        <authorList>
            <person name="Ashworth J.L."/>
        </authorList>
    </citation>
    <scope>NUCLEOTIDE SEQUENCE</scope>
    <source>
        <strain evidence="1">17489x79_751</strain>
    </source>
</reference>
<proteinExistence type="predicted"/>
<dbReference type="Gene3D" id="3.40.1310.20">
    <property type="match status" value="1"/>
</dbReference>